<keyword evidence="1" id="KW-1133">Transmembrane helix</keyword>
<name>A0A1G2EPN3_9BACT</name>
<dbReference type="Proteomes" id="UP000177740">
    <property type="component" value="Unassembled WGS sequence"/>
</dbReference>
<evidence type="ECO:0000259" key="2">
    <source>
        <dbReference type="Pfam" id="PF14340"/>
    </source>
</evidence>
<dbReference type="AlphaFoldDB" id="A0A1G2EPN3"/>
<dbReference type="STRING" id="1801677.A2365_03575"/>
<sequence length="118" mass="13691">MVLVAFFIHNEWLVLTTAVLMIFGVISIKLNIPYQFHALILNRKSISIQKELAELNFVAGMTALLLLIGFLLIYLDKFVNFAWIYLLVVDFLIFLACFAGFCIATLMYVFFKRVFIRK</sequence>
<proteinExistence type="predicted"/>
<comment type="caution">
    <text evidence="3">The sequence shown here is derived from an EMBL/GenBank/DDBJ whole genome shotgun (WGS) entry which is preliminary data.</text>
</comment>
<reference evidence="3 4" key="1">
    <citation type="journal article" date="2016" name="Nat. Commun.">
        <title>Thousands of microbial genomes shed light on interconnected biogeochemical processes in an aquifer system.</title>
        <authorList>
            <person name="Anantharaman K."/>
            <person name="Brown C.T."/>
            <person name="Hug L.A."/>
            <person name="Sharon I."/>
            <person name="Castelle C.J."/>
            <person name="Probst A.J."/>
            <person name="Thomas B.C."/>
            <person name="Singh A."/>
            <person name="Wilkins M.J."/>
            <person name="Karaoz U."/>
            <person name="Brodie E.L."/>
            <person name="Williams K.H."/>
            <person name="Hubbard S.S."/>
            <person name="Banfield J.F."/>
        </authorList>
    </citation>
    <scope>NUCLEOTIDE SEQUENCE [LARGE SCALE GENOMIC DNA]</scope>
</reference>
<feature type="domain" description="DUF4395" evidence="2">
    <location>
        <begin position="2"/>
        <end position="113"/>
    </location>
</feature>
<keyword evidence="1" id="KW-0812">Transmembrane</keyword>
<gene>
    <name evidence="3" type="ORF">A2365_03575</name>
</gene>
<protein>
    <recommendedName>
        <fullName evidence="2">DUF4395 domain-containing protein</fullName>
    </recommendedName>
</protein>
<accession>A0A1G2EPN3</accession>
<keyword evidence="1" id="KW-0472">Membrane</keyword>
<dbReference type="InterPro" id="IPR025508">
    <property type="entry name" value="DUF4395"/>
</dbReference>
<feature type="transmembrane region" description="Helical" evidence="1">
    <location>
        <begin position="53"/>
        <end position="75"/>
    </location>
</feature>
<evidence type="ECO:0000313" key="4">
    <source>
        <dbReference type="Proteomes" id="UP000177740"/>
    </source>
</evidence>
<evidence type="ECO:0000256" key="1">
    <source>
        <dbReference type="SAM" id="Phobius"/>
    </source>
</evidence>
<organism evidence="3 4">
    <name type="scientific">Candidatus Nealsonbacteria bacterium RIFOXYB1_FULL_40_15</name>
    <dbReference type="NCBI Taxonomy" id="1801677"/>
    <lineage>
        <taxon>Bacteria</taxon>
        <taxon>Candidatus Nealsoniibacteriota</taxon>
    </lineage>
</organism>
<evidence type="ECO:0000313" key="3">
    <source>
        <dbReference type="EMBL" id="OGZ27697.1"/>
    </source>
</evidence>
<dbReference type="EMBL" id="MHMM01000004">
    <property type="protein sequence ID" value="OGZ27697.1"/>
    <property type="molecule type" value="Genomic_DNA"/>
</dbReference>
<feature type="transmembrane region" description="Helical" evidence="1">
    <location>
        <begin position="12"/>
        <end position="32"/>
    </location>
</feature>
<feature type="transmembrane region" description="Helical" evidence="1">
    <location>
        <begin position="81"/>
        <end position="111"/>
    </location>
</feature>
<dbReference type="Pfam" id="PF14340">
    <property type="entry name" value="DUF4395"/>
    <property type="match status" value="1"/>
</dbReference>